<dbReference type="InterPro" id="IPR037523">
    <property type="entry name" value="VOC_core"/>
</dbReference>
<sequence length="181" mass="19773">MAEVTRIRLGGLVLGSDDPERLSAWYRAAFAPSAEPGTVLMVGGGRLIFDHRDDLEQSTREPGRILINFYVEDIEAVVVHLKALGVAQWIRPVEDFGPGLIATVEDPVGNYVQIVELAARPGRRTVTQMGHTYVKADNPGGDDPAEADAGGRWHSASTPRSRRSIRRTEGEPVPVDRPGPW</sequence>
<proteinExistence type="predicted"/>
<dbReference type="Pfam" id="PF18029">
    <property type="entry name" value="Glyoxalase_6"/>
    <property type="match status" value="1"/>
</dbReference>
<evidence type="ECO:0000256" key="1">
    <source>
        <dbReference type="SAM" id="MobiDB-lite"/>
    </source>
</evidence>
<feature type="domain" description="VOC" evidence="2">
    <location>
        <begin position="8"/>
        <end position="117"/>
    </location>
</feature>
<dbReference type="RefSeq" id="WP_345472680.1">
    <property type="nucleotide sequence ID" value="NZ_BAABHF010000046.1"/>
</dbReference>
<reference evidence="4" key="1">
    <citation type="journal article" date="2019" name="Int. J. Syst. Evol. Microbiol.">
        <title>The Global Catalogue of Microorganisms (GCM) 10K type strain sequencing project: providing services to taxonomists for standard genome sequencing and annotation.</title>
        <authorList>
            <consortium name="The Broad Institute Genomics Platform"/>
            <consortium name="The Broad Institute Genome Sequencing Center for Infectious Disease"/>
            <person name="Wu L."/>
            <person name="Ma J."/>
        </authorList>
    </citation>
    <scope>NUCLEOTIDE SEQUENCE [LARGE SCALE GENOMIC DNA]</scope>
    <source>
        <strain evidence="4">JCM 17933</strain>
    </source>
</reference>
<dbReference type="EMBL" id="BAABHF010000046">
    <property type="protein sequence ID" value="GAA4512533.1"/>
    <property type="molecule type" value="Genomic_DNA"/>
</dbReference>
<comment type="caution">
    <text evidence="3">The sequence shown here is derived from an EMBL/GenBank/DDBJ whole genome shotgun (WGS) entry which is preliminary data.</text>
</comment>
<dbReference type="Gene3D" id="3.10.180.10">
    <property type="entry name" value="2,3-Dihydroxybiphenyl 1,2-Dioxygenase, domain 1"/>
    <property type="match status" value="1"/>
</dbReference>
<feature type="compositionally biased region" description="Low complexity" evidence="1">
    <location>
        <begin position="136"/>
        <end position="159"/>
    </location>
</feature>
<keyword evidence="4" id="KW-1185">Reference proteome</keyword>
<evidence type="ECO:0000313" key="4">
    <source>
        <dbReference type="Proteomes" id="UP001500503"/>
    </source>
</evidence>
<accession>A0ABP8QXE4</accession>
<name>A0ABP8QXE4_9ACTN</name>
<gene>
    <name evidence="3" type="ORF">GCM10023191_078390</name>
</gene>
<protein>
    <recommendedName>
        <fullName evidence="2">VOC domain-containing protein</fullName>
    </recommendedName>
</protein>
<evidence type="ECO:0000259" key="2">
    <source>
        <dbReference type="PROSITE" id="PS51819"/>
    </source>
</evidence>
<dbReference type="PROSITE" id="PS51819">
    <property type="entry name" value="VOC"/>
    <property type="match status" value="1"/>
</dbReference>
<evidence type="ECO:0000313" key="3">
    <source>
        <dbReference type="EMBL" id="GAA4512533.1"/>
    </source>
</evidence>
<dbReference type="Proteomes" id="UP001500503">
    <property type="component" value="Unassembled WGS sequence"/>
</dbReference>
<dbReference type="InterPro" id="IPR041581">
    <property type="entry name" value="Glyoxalase_6"/>
</dbReference>
<dbReference type="SUPFAM" id="SSF54593">
    <property type="entry name" value="Glyoxalase/Bleomycin resistance protein/Dihydroxybiphenyl dioxygenase"/>
    <property type="match status" value="1"/>
</dbReference>
<organism evidence="3 4">
    <name type="scientific">Actinoallomurus oryzae</name>
    <dbReference type="NCBI Taxonomy" id="502180"/>
    <lineage>
        <taxon>Bacteria</taxon>
        <taxon>Bacillati</taxon>
        <taxon>Actinomycetota</taxon>
        <taxon>Actinomycetes</taxon>
        <taxon>Streptosporangiales</taxon>
        <taxon>Thermomonosporaceae</taxon>
        <taxon>Actinoallomurus</taxon>
    </lineage>
</organism>
<dbReference type="InterPro" id="IPR029068">
    <property type="entry name" value="Glyas_Bleomycin-R_OHBP_Dase"/>
</dbReference>
<feature type="region of interest" description="Disordered" evidence="1">
    <location>
        <begin position="133"/>
        <end position="181"/>
    </location>
</feature>